<keyword evidence="4" id="KW-1185">Reference proteome</keyword>
<feature type="region of interest" description="Disordered" evidence="2">
    <location>
        <begin position="301"/>
        <end position="332"/>
    </location>
</feature>
<comment type="similarity">
    <text evidence="1">Belongs to the CWC16 family.</text>
</comment>
<organism evidence="3 4">
    <name type="scientific">Emericellopsis cladophorae</name>
    <dbReference type="NCBI Taxonomy" id="2686198"/>
    <lineage>
        <taxon>Eukaryota</taxon>
        <taxon>Fungi</taxon>
        <taxon>Dikarya</taxon>
        <taxon>Ascomycota</taxon>
        <taxon>Pezizomycotina</taxon>
        <taxon>Sordariomycetes</taxon>
        <taxon>Hypocreomycetidae</taxon>
        <taxon>Hypocreales</taxon>
        <taxon>Bionectriaceae</taxon>
        <taxon>Emericellopsis</taxon>
    </lineage>
</organism>
<evidence type="ECO:0000313" key="3">
    <source>
        <dbReference type="EMBL" id="KAI6778231.1"/>
    </source>
</evidence>
<protein>
    <submittedName>
        <fullName evidence="3">Uncharacterized protein</fullName>
    </submittedName>
</protein>
<dbReference type="AlphaFoldDB" id="A0A9P9XV39"/>
<gene>
    <name evidence="3" type="ORF">J7T54_004126</name>
</gene>
<proteinExistence type="inferred from homology"/>
<evidence type="ECO:0000313" key="4">
    <source>
        <dbReference type="Proteomes" id="UP001055219"/>
    </source>
</evidence>
<accession>A0A9P9XV39</accession>
<dbReference type="Pfam" id="PF04502">
    <property type="entry name" value="Saf4_Yju2"/>
    <property type="match status" value="1"/>
</dbReference>
<dbReference type="EMBL" id="JAGIXG020000077">
    <property type="protein sequence ID" value="KAI6778231.1"/>
    <property type="molecule type" value="Genomic_DNA"/>
</dbReference>
<dbReference type="GO" id="GO:0000398">
    <property type="term" value="P:mRNA splicing, via spliceosome"/>
    <property type="evidence" value="ECO:0007669"/>
    <property type="project" value="InterPro"/>
</dbReference>
<dbReference type="RefSeq" id="XP_051359087.1">
    <property type="nucleotide sequence ID" value="XM_051509974.1"/>
</dbReference>
<dbReference type="PANTHER" id="PTHR12111:SF2">
    <property type="entry name" value="SPLICING FACTOR YJU2B-RELATED"/>
    <property type="match status" value="1"/>
</dbReference>
<dbReference type="OrthoDB" id="360327at2759"/>
<reference evidence="3" key="2">
    <citation type="submission" date="2022-07" db="EMBL/GenBank/DDBJ databases">
        <authorList>
            <person name="Goncalves M.F.M."/>
            <person name="Hilario S."/>
            <person name="Van De Peer Y."/>
            <person name="Esteves A.C."/>
            <person name="Alves A."/>
        </authorList>
    </citation>
    <scope>NUCLEOTIDE SEQUENCE</scope>
    <source>
        <strain evidence="3">MUM 19.33</strain>
    </source>
</reference>
<evidence type="ECO:0000256" key="1">
    <source>
        <dbReference type="ARBA" id="ARBA00005595"/>
    </source>
</evidence>
<comment type="caution">
    <text evidence="3">The sequence shown here is derived from an EMBL/GenBank/DDBJ whole genome shotgun (WGS) entry which is preliminary data.</text>
</comment>
<dbReference type="InterPro" id="IPR007590">
    <property type="entry name" value="Saf4/Yju2"/>
</dbReference>
<dbReference type="GeneID" id="75830615"/>
<dbReference type="Proteomes" id="UP001055219">
    <property type="component" value="Unassembled WGS sequence"/>
</dbReference>
<dbReference type="GO" id="GO:0071014">
    <property type="term" value="C:post-mRNA release spliceosomal complex"/>
    <property type="evidence" value="ECO:0007669"/>
    <property type="project" value="TreeGrafter"/>
</dbReference>
<sequence length="332" mass="37272">MQGFNMGRYRPPSSADPSLGSSSSRPAKRQKPSQPPTIRFEMPYHVWCTTCPQPTLIPQGVRFNATKTAVGKYHTTTIWEFRFKHTECGGDVVMQTDPKNTAYVVLAGGTKRDYGEDESGAAPIMTDQEKEALRKNAFAKLERTISDREALIQANDRIEDLLDDSYKFRHDTYSQNQRLRKSFRAGRHDRERMAKDTEALQDRMNFGLDVLPEIEEDKRRAALVDFAAKETQTAMAKPMFASTAAVKQSEQPGPRLKRDKEANVRKRGFVKEVMGNTRAVHDPFLADGKGEKLGARIAGVKRKQHSDVSGEDGVPPFKAQESISGLVDYDSD</sequence>
<feature type="compositionally biased region" description="Low complexity" evidence="2">
    <location>
        <begin position="11"/>
        <end position="25"/>
    </location>
</feature>
<feature type="region of interest" description="Disordered" evidence="2">
    <location>
        <begin position="1"/>
        <end position="37"/>
    </location>
</feature>
<reference evidence="3" key="1">
    <citation type="journal article" date="2021" name="J Fungi (Basel)">
        <title>Genomic and Metabolomic Analyses of the Marine Fungus Emericellopsis cladophorae: Insights into Saltwater Adaptability Mechanisms and Its Biosynthetic Potential.</title>
        <authorList>
            <person name="Goncalves M.F.M."/>
            <person name="Hilario S."/>
            <person name="Van de Peer Y."/>
            <person name="Esteves A.C."/>
            <person name="Alves A."/>
        </authorList>
    </citation>
    <scope>NUCLEOTIDE SEQUENCE</scope>
    <source>
        <strain evidence="3">MUM 19.33</strain>
    </source>
</reference>
<dbReference type="PANTHER" id="PTHR12111">
    <property type="entry name" value="SPLICING FACTOR YJU2"/>
    <property type="match status" value="1"/>
</dbReference>
<evidence type="ECO:0000256" key="2">
    <source>
        <dbReference type="SAM" id="MobiDB-lite"/>
    </source>
</evidence>
<name>A0A9P9XV39_9HYPO</name>
<dbReference type="GO" id="GO:0005684">
    <property type="term" value="C:U2-type spliceosomal complex"/>
    <property type="evidence" value="ECO:0007669"/>
    <property type="project" value="TreeGrafter"/>
</dbReference>